<accession>A0A0B6ZBB1</accession>
<organism evidence="2">
    <name type="scientific">Arion vulgaris</name>
    <dbReference type="NCBI Taxonomy" id="1028688"/>
    <lineage>
        <taxon>Eukaryota</taxon>
        <taxon>Metazoa</taxon>
        <taxon>Spiralia</taxon>
        <taxon>Lophotrochozoa</taxon>
        <taxon>Mollusca</taxon>
        <taxon>Gastropoda</taxon>
        <taxon>Heterobranchia</taxon>
        <taxon>Euthyneura</taxon>
        <taxon>Panpulmonata</taxon>
        <taxon>Eupulmonata</taxon>
        <taxon>Stylommatophora</taxon>
        <taxon>Helicina</taxon>
        <taxon>Arionoidea</taxon>
        <taxon>Arionidae</taxon>
        <taxon>Arion</taxon>
    </lineage>
</organism>
<name>A0A0B6ZBB1_9EUPU</name>
<feature type="compositionally biased region" description="Polar residues" evidence="1">
    <location>
        <begin position="17"/>
        <end position="36"/>
    </location>
</feature>
<gene>
    <name evidence="2" type="primary">ORF56034</name>
</gene>
<proteinExistence type="predicted"/>
<protein>
    <submittedName>
        <fullName evidence="2">Uncharacterized protein</fullName>
    </submittedName>
</protein>
<feature type="non-terminal residue" evidence="2">
    <location>
        <position position="228"/>
    </location>
</feature>
<sequence length="228" mass="26951">RNVQPSYSPKSVRPPHSSRNVHPSHSPRNVQPSYHSSFKNRNYRTERILRRRIFMYIKSFLKKHHFPIKNSKGILKHFHDYNLVKRSFHSFTAVYPHQTVPYKIFHKIFCIVFALFSFDCTYLTDMPNVLLLNQAYQSWDLLNIKQMDSSLGTEKPHLNTEKHHLSIEKSCLTIEESFSNTVKLHLTTGKPHLEKEKLHLNSEKPHLDTEKPHLTIEKSQMDTEKPQL</sequence>
<reference evidence="2" key="1">
    <citation type="submission" date="2014-12" db="EMBL/GenBank/DDBJ databases">
        <title>Insight into the proteome of Arion vulgaris.</title>
        <authorList>
            <person name="Aradska J."/>
            <person name="Bulat T."/>
            <person name="Smidak R."/>
            <person name="Sarate P."/>
            <person name="Gangsoo J."/>
            <person name="Sialana F."/>
            <person name="Bilban M."/>
            <person name="Lubec G."/>
        </authorList>
    </citation>
    <scope>NUCLEOTIDE SEQUENCE</scope>
    <source>
        <tissue evidence="2">Skin</tissue>
    </source>
</reference>
<dbReference type="AlphaFoldDB" id="A0A0B6ZBB1"/>
<feature type="region of interest" description="Disordered" evidence="1">
    <location>
        <begin position="200"/>
        <end position="228"/>
    </location>
</feature>
<feature type="non-terminal residue" evidence="2">
    <location>
        <position position="1"/>
    </location>
</feature>
<dbReference type="EMBL" id="HACG01018862">
    <property type="protein sequence ID" value="CEK65727.1"/>
    <property type="molecule type" value="Transcribed_RNA"/>
</dbReference>
<evidence type="ECO:0000313" key="2">
    <source>
        <dbReference type="EMBL" id="CEK65727.1"/>
    </source>
</evidence>
<feature type="region of interest" description="Disordered" evidence="1">
    <location>
        <begin position="1"/>
        <end position="36"/>
    </location>
</feature>
<evidence type="ECO:0000256" key="1">
    <source>
        <dbReference type="SAM" id="MobiDB-lite"/>
    </source>
</evidence>